<keyword evidence="3" id="KW-0808">Transferase</keyword>
<reference evidence="11" key="1">
    <citation type="submission" date="2019-05" db="EMBL/GenBank/DDBJ databases">
        <title>Metatranscriptomic reconstruction reveals RNA viruses with the potential to shape carbon cycling in soil.</title>
        <authorList>
            <person name="Starr E.P."/>
            <person name="Nuccio E."/>
            <person name="Pett-Ridge J."/>
            <person name="Banfield J.F."/>
            <person name="Firestone M.K."/>
        </authorList>
    </citation>
    <scope>NUCLEOTIDE SEQUENCE</scope>
    <source>
        <strain evidence="11">H1_Rhizo_26_FD_scaffold_622</strain>
    </source>
</reference>
<protein>
    <recommendedName>
        <fullName evidence="1">RNA-directed RNA polymerase</fullName>
        <ecNumber evidence="1">2.7.7.48</ecNumber>
    </recommendedName>
    <alternativeName>
        <fullName evidence="7">RNA replicase beta chain</fullName>
    </alternativeName>
</protein>
<comment type="catalytic activity">
    <reaction evidence="8">
        <text>RNA(n) + a ribonucleoside 5'-triphosphate = RNA(n+1) + diphosphate</text>
        <dbReference type="Rhea" id="RHEA:21248"/>
        <dbReference type="Rhea" id="RHEA-COMP:14527"/>
        <dbReference type="Rhea" id="RHEA-COMP:17342"/>
        <dbReference type="ChEBI" id="CHEBI:33019"/>
        <dbReference type="ChEBI" id="CHEBI:61557"/>
        <dbReference type="ChEBI" id="CHEBI:140395"/>
        <dbReference type="EC" id="2.7.7.48"/>
    </reaction>
</comment>
<evidence type="ECO:0000313" key="11">
    <source>
        <dbReference type="EMBL" id="QDH90520.1"/>
    </source>
</evidence>
<evidence type="ECO:0000256" key="1">
    <source>
        <dbReference type="ARBA" id="ARBA00012494"/>
    </source>
</evidence>
<name>A0A514DA79_9VIRU</name>
<dbReference type="InterPro" id="IPR007096">
    <property type="entry name" value="RNA-dir_Rpol_cat_phage"/>
</dbReference>
<dbReference type="GO" id="GO:0039694">
    <property type="term" value="P:viral RNA genome replication"/>
    <property type="evidence" value="ECO:0007669"/>
    <property type="project" value="InterPro"/>
</dbReference>
<dbReference type="PROSITE" id="PS50522">
    <property type="entry name" value="RDRP_PHAGE"/>
    <property type="match status" value="1"/>
</dbReference>
<keyword evidence="9" id="KW-0479">Metal-binding</keyword>
<evidence type="ECO:0000256" key="6">
    <source>
        <dbReference type="ARBA" id="ARBA00022953"/>
    </source>
</evidence>
<evidence type="ECO:0000256" key="5">
    <source>
        <dbReference type="ARBA" id="ARBA00022741"/>
    </source>
</evidence>
<feature type="binding site" evidence="9">
    <location>
        <position position="313"/>
    </location>
    <ligand>
        <name>Mg(2+)</name>
        <dbReference type="ChEBI" id="CHEBI:18420"/>
        <label>2</label>
    </ligand>
</feature>
<evidence type="ECO:0000256" key="7">
    <source>
        <dbReference type="ARBA" id="ARBA00030248"/>
    </source>
</evidence>
<feature type="binding site" evidence="9">
    <location>
        <position position="411"/>
    </location>
    <ligand>
        <name>Mg(2+)</name>
        <dbReference type="ChEBI" id="CHEBI:18420"/>
        <label>2</label>
    </ligand>
</feature>
<dbReference type="GO" id="GO:0003968">
    <property type="term" value="F:RNA-directed RNA polymerase activity"/>
    <property type="evidence" value="ECO:0007669"/>
    <property type="project" value="UniProtKB-KW"/>
</dbReference>
<feature type="non-terminal residue" evidence="11">
    <location>
        <position position="593"/>
    </location>
</feature>
<dbReference type="EMBL" id="MN035597">
    <property type="protein sequence ID" value="QDH90520.1"/>
    <property type="molecule type" value="Genomic_RNA"/>
</dbReference>
<evidence type="ECO:0000256" key="9">
    <source>
        <dbReference type="PIRSR" id="PIRSR605093-1"/>
    </source>
</evidence>
<gene>
    <name evidence="11" type="ORF">H1Rhizo26FD622_000001</name>
</gene>
<accession>A0A514DA79</accession>
<keyword evidence="6" id="KW-0693">Viral RNA replication</keyword>
<dbReference type="Pfam" id="PF03431">
    <property type="entry name" value="RNA_replicase_B"/>
    <property type="match status" value="1"/>
</dbReference>
<proteinExistence type="predicted"/>
<keyword evidence="5" id="KW-0547">Nucleotide-binding</keyword>
<feature type="domain" description="RdRp catalytic" evidence="10">
    <location>
        <begin position="298"/>
        <end position="442"/>
    </location>
</feature>
<keyword evidence="4" id="KW-0548">Nucleotidyltransferase</keyword>
<evidence type="ECO:0000256" key="2">
    <source>
        <dbReference type="ARBA" id="ARBA00022484"/>
    </source>
</evidence>
<dbReference type="GO" id="GO:0000166">
    <property type="term" value="F:nucleotide binding"/>
    <property type="evidence" value="ECO:0007669"/>
    <property type="project" value="UniProtKB-KW"/>
</dbReference>
<keyword evidence="9" id="KW-0460">Magnesium</keyword>
<dbReference type="GO" id="GO:0046872">
    <property type="term" value="F:metal ion binding"/>
    <property type="evidence" value="ECO:0007669"/>
    <property type="project" value="UniProtKB-KW"/>
</dbReference>
<dbReference type="InterPro" id="IPR005093">
    <property type="entry name" value="RNArep_beta"/>
</dbReference>
<evidence type="ECO:0000256" key="3">
    <source>
        <dbReference type="ARBA" id="ARBA00022679"/>
    </source>
</evidence>
<organism evidence="11">
    <name type="scientific">Leviviridae sp</name>
    <dbReference type="NCBI Taxonomy" id="2027243"/>
    <lineage>
        <taxon>Viruses</taxon>
        <taxon>Riboviria</taxon>
        <taxon>Orthornavirae</taxon>
        <taxon>Lenarviricota</taxon>
        <taxon>Leviviricetes</taxon>
        <taxon>Norzivirales</taxon>
        <taxon>Fiersviridae</taxon>
    </lineage>
</organism>
<comment type="cofactor">
    <cofactor evidence="9">
        <name>Mg(2+)</name>
        <dbReference type="ChEBI" id="CHEBI:18420"/>
    </cofactor>
    <text evidence="9">Binds 2 Mg(2+) per subunit.</text>
</comment>
<dbReference type="EC" id="2.7.7.48" evidence="1"/>
<feature type="binding site" evidence="9">
    <location>
        <position position="410"/>
    </location>
    <ligand>
        <name>Mg(2+)</name>
        <dbReference type="ChEBI" id="CHEBI:18420"/>
        <label>2</label>
    </ligand>
</feature>
<evidence type="ECO:0000259" key="10">
    <source>
        <dbReference type="PROSITE" id="PS50522"/>
    </source>
</evidence>
<keyword evidence="2 11" id="KW-0696">RNA-directed RNA polymerase</keyword>
<evidence type="ECO:0000256" key="4">
    <source>
        <dbReference type="ARBA" id="ARBA00022695"/>
    </source>
</evidence>
<evidence type="ECO:0000256" key="8">
    <source>
        <dbReference type="ARBA" id="ARBA00048744"/>
    </source>
</evidence>
<sequence>MKSLMLLSQVVAQDLGNMCGTSTIRDQKTIAERFEHEGLSFLTITLANFGKDFQKSLERGKLDRDLFTGFSFRGKSPAFMAGFFDLVFDRNSGILLESPSSDAIFAIRQLTGMFAKVALPCSPERVKAALDQYVQTDNYVSEAFREIPESLKNDFSRIADLLYWDVFRKMDRDIHAFDILPKHGPGKTADRLTGNGKYGQTEWTDRLEEIFPAGDYLLPSPAHYGKRAAFTWLEPGDERPVKVTVVPKTLKTPRIIAIEPTCMQYVQQGILDTFLKYYGEDDLLPRLIGFDDQVPNQELAKQGSLLGDLATLDLSEASDRVSNQLVRLLFSPWQHIAAAVDASRSRKADVPGYGTIRISKYASMGSALCFPVEAMTFLVAICLGIERELGYRLSRRDLLSLVGRVRVYGDDLIIPVEFVHSVNDVLTALGFKVNVDKSFWTGKFRESCGKDYYAGDDVSIVKCRSVLPTARTDVTEIISTVSLRNLTYHQGLWGTAKWLDQVIEKLIPFPILGPDSAGLGRHSVTFEPEWSWAHNELQVPLIKAAVFVGRPPLSEVCGSDALLKWFLKRGSEPFSAEAYERQGRPETVRIKLR</sequence>